<organism evidence="8 10">
    <name type="scientific">Penicillium brasilianum</name>
    <dbReference type="NCBI Taxonomy" id="104259"/>
    <lineage>
        <taxon>Eukaryota</taxon>
        <taxon>Fungi</taxon>
        <taxon>Dikarya</taxon>
        <taxon>Ascomycota</taxon>
        <taxon>Pezizomycotina</taxon>
        <taxon>Eurotiomycetes</taxon>
        <taxon>Eurotiomycetidae</taxon>
        <taxon>Eurotiales</taxon>
        <taxon>Aspergillaceae</taxon>
        <taxon>Penicillium</taxon>
    </lineage>
</organism>
<dbReference type="GO" id="GO:0006515">
    <property type="term" value="P:protein quality control for misfolded or incompletely synthesized proteins"/>
    <property type="evidence" value="ECO:0007669"/>
    <property type="project" value="TreeGrafter"/>
</dbReference>
<dbReference type="GO" id="GO:0003755">
    <property type="term" value="F:peptidyl-prolyl cis-trans isomerase activity"/>
    <property type="evidence" value="ECO:0007669"/>
    <property type="project" value="UniProtKB-KW"/>
</dbReference>
<keyword evidence="4" id="KW-0833">Ubl conjugation pathway</keyword>
<keyword evidence="5" id="KW-0697">Rotamase</keyword>
<evidence type="ECO:0000259" key="7">
    <source>
        <dbReference type="PROSITE" id="PS51698"/>
    </source>
</evidence>
<dbReference type="GO" id="GO:0000209">
    <property type="term" value="P:protein polyubiquitination"/>
    <property type="evidence" value="ECO:0007669"/>
    <property type="project" value="TreeGrafter"/>
</dbReference>
<dbReference type="GO" id="GO:0051087">
    <property type="term" value="F:protein-folding chaperone binding"/>
    <property type="evidence" value="ECO:0007669"/>
    <property type="project" value="TreeGrafter"/>
</dbReference>
<dbReference type="PANTHER" id="PTHR46803:SF2">
    <property type="entry name" value="E3 UBIQUITIN-PROTEIN LIGASE CHIP"/>
    <property type="match status" value="1"/>
</dbReference>
<reference evidence="8" key="1">
    <citation type="submission" date="2014-11" db="EMBL/GenBank/DDBJ databases">
        <authorList>
            <person name="Zhu J."/>
            <person name="Qi W."/>
            <person name="Song R."/>
        </authorList>
    </citation>
    <scope>NUCLEOTIDE SEQUENCE [LARGE SCALE GENOMIC DNA]</scope>
</reference>
<dbReference type="OrthoDB" id="629492at2759"/>
<reference evidence="9" key="4">
    <citation type="submission" date="2015-09" db="EMBL/GenBank/DDBJ databases">
        <authorList>
            <person name="Jackson K.R."/>
            <person name="Lunt B.L."/>
            <person name="Fisher J.N.B."/>
            <person name="Gardner A.V."/>
            <person name="Bailey M.E."/>
            <person name="Deus L.M."/>
            <person name="Earl A.S."/>
            <person name="Gibby P.D."/>
            <person name="Hartmann K.A."/>
            <person name="Liu J.E."/>
            <person name="Manci A.M."/>
            <person name="Nielsen D.A."/>
            <person name="Solomon M.B."/>
            <person name="Breakwell D.P."/>
            <person name="Burnett S.H."/>
            <person name="Grose J.H."/>
        </authorList>
    </citation>
    <scope>NUCLEOTIDE SEQUENCE [LARGE SCALE GENOMIC DNA]</scope>
    <source>
        <strain evidence="9">LaBioMMi 136</strain>
    </source>
</reference>
<dbReference type="InterPro" id="IPR019734">
    <property type="entry name" value="TPR_rpt"/>
</dbReference>
<dbReference type="Gene3D" id="3.30.40.10">
    <property type="entry name" value="Zinc/RING finger domain, C3HC4 (zinc finger)"/>
    <property type="match status" value="1"/>
</dbReference>
<gene>
    <name evidence="9" type="ORF">PEBR_23213</name>
    <name evidence="8" type="ORF">PMG11_00261</name>
</gene>
<dbReference type="InterPro" id="IPR013083">
    <property type="entry name" value="Znf_RING/FYVE/PHD"/>
</dbReference>
<evidence type="ECO:0000256" key="6">
    <source>
        <dbReference type="PROSITE-ProRule" id="PRU00339"/>
    </source>
</evidence>
<dbReference type="AlphaFoldDB" id="A0A0F7TC38"/>
<dbReference type="PROSITE" id="PS51698">
    <property type="entry name" value="U_BOX"/>
    <property type="match status" value="1"/>
</dbReference>
<dbReference type="STRING" id="104259.A0A0F7TC38"/>
<dbReference type="EMBL" id="LJBN01000158">
    <property type="protein sequence ID" value="OOQ85946.1"/>
    <property type="molecule type" value="Genomic_DNA"/>
</dbReference>
<dbReference type="SUPFAM" id="SSF48452">
    <property type="entry name" value="TPR-like"/>
    <property type="match status" value="1"/>
</dbReference>
<evidence type="ECO:0000256" key="3">
    <source>
        <dbReference type="ARBA" id="ARBA00022737"/>
    </source>
</evidence>
<protein>
    <submittedName>
        <fullName evidence="9">U-box domain protein</fullName>
    </submittedName>
</protein>
<comment type="catalytic activity">
    <reaction evidence="1">
        <text>S-ubiquitinyl-[E2 ubiquitin-conjugating enzyme]-L-cysteine + [acceptor protein]-L-lysine = [E2 ubiquitin-conjugating enzyme]-L-cysteine + N(6)-ubiquitinyl-[acceptor protein]-L-lysine.</text>
        <dbReference type="EC" id="2.3.2.27"/>
    </reaction>
</comment>
<dbReference type="Gene3D" id="1.25.40.10">
    <property type="entry name" value="Tetratricopeptide repeat domain"/>
    <property type="match status" value="1"/>
</dbReference>
<dbReference type="GO" id="GO:0005737">
    <property type="term" value="C:cytoplasm"/>
    <property type="evidence" value="ECO:0007669"/>
    <property type="project" value="TreeGrafter"/>
</dbReference>
<dbReference type="SMART" id="SM00504">
    <property type="entry name" value="Ubox"/>
    <property type="match status" value="1"/>
</dbReference>
<sequence length="284" mass="32127">MAQALKKKGNEFFVEGDYISAEDYYSQAIAKDPHDATFFTNRAVTRIKLEKWEDVEHDARAAINLYGKKDPASLKSSVYLAEALLALNRPQEAYDLTLTAYQFSLEAKHVQTEKLSGMLLRAKKALWEARETARLHEMDETLKSLEELINADLARSEAELKSQLEKMEIGEVGYREDLKALQEDASTKISHLREAFKISSKGDIQERVVPDYLIDGITFEVMHDPVMTPSGTSFNRGGIEKYVAKAGVDPITREPMTVKDLRPNYALKAACEEFLTKNGWAVDW</sequence>
<keyword evidence="3" id="KW-0677">Repeat</keyword>
<evidence type="ECO:0000313" key="10">
    <source>
        <dbReference type="Proteomes" id="UP000042958"/>
    </source>
</evidence>
<dbReference type="SUPFAM" id="SSF57850">
    <property type="entry name" value="RING/U-box"/>
    <property type="match status" value="1"/>
</dbReference>
<keyword evidence="2" id="KW-0808">Transferase</keyword>
<dbReference type="EMBL" id="CDHK01000001">
    <property type="protein sequence ID" value="CEJ53930.1"/>
    <property type="molecule type" value="Genomic_DNA"/>
</dbReference>
<dbReference type="Proteomes" id="UP000190744">
    <property type="component" value="Unassembled WGS sequence"/>
</dbReference>
<dbReference type="SMART" id="SM00028">
    <property type="entry name" value="TPR"/>
    <property type="match status" value="2"/>
</dbReference>
<evidence type="ECO:0000313" key="11">
    <source>
        <dbReference type="Proteomes" id="UP000190744"/>
    </source>
</evidence>
<dbReference type="PANTHER" id="PTHR46803">
    <property type="entry name" value="E3 UBIQUITIN-PROTEIN LIGASE CHIP"/>
    <property type="match status" value="1"/>
</dbReference>
<keyword evidence="6" id="KW-0802">TPR repeat</keyword>
<dbReference type="GO" id="GO:0061630">
    <property type="term" value="F:ubiquitin protein ligase activity"/>
    <property type="evidence" value="ECO:0007669"/>
    <property type="project" value="UniProtKB-EC"/>
</dbReference>
<dbReference type="GO" id="GO:0071218">
    <property type="term" value="P:cellular response to misfolded protein"/>
    <property type="evidence" value="ECO:0007669"/>
    <property type="project" value="TreeGrafter"/>
</dbReference>
<feature type="repeat" description="TPR" evidence="6">
    <location>
        <begin position="2"/>
        <end position="35"/>
    </location>
</feature>
<reference evidence="10" key="2">
    <citation type="journal article" date="2015" name="Genome Announc.">
        <title>Draft genome sequence of the fungus Penicillium brasilianum MG11.</title>
        <authorList>
            <person name="Horn F."/>
            <person name="Linde J."/>
            <person name="Mattern D.J."/>
            <person name="Walther G."/>
            <person name="Guthke R."/>
            <person name="Brakhage A.A."/>
            <person name="Valiante V."/>
        </authorList>
    </citation>
    <scope>NUCLEOTIDE SEQUENCE [LARGE SCALE GENOMIC DNA]</scope>
    <source>
        <strain evidence="10">MG11</strain>
    </source>
</reference>
<keyword evidence="10" id="KW-1185">Reference proteome</keyword>
<dbReference type="Pfam" id="PF04564">
    <property type="entry name" value="U-box"/>
    <property type="match status" value="1"/>
</dbReference>
<dbReference type="PROSITE" id="PS50005">
    <property type="entry name" value="TPR"/>
    <property type="match status" value="1"/>
</dbReference>
<dbReference type="GO" id="GO:0045862">
    <property type="term" value="P:positive regulation of proteolysis"/>
    <property type="evidence" value="ECO:0007669"/>
    <property type="project" value="TreeGrafter"/>
</dbReference>
<evidence type="ECO:0000256" key="5">
    <source>
        <dbReference type="ARBA" id="ARBA00023110"/>
    </source>
</evidence>
<accession>A0A0F7TC38</accession>
<dbReference type="InterPro" id="IPR011990">
    <property type="entry name" value="TPR-like_helical_dom_sf"/>
</dbReference>
<dbReference type="GO" id="GO:0043161">
    <property type="term" value="P:proteasome-mediated ubiquitin-dependent protein catabolic process"/>
    <property type="evidence" value="ECO:0007669"/>
    <property type="project" value="TreeGrafter"/>
</dbReference>
<evidence type="ECO:0000313" key="9">
    <source>
        <dbReference type="EMBL" id="OOQ85946.1"/>
    </source>
</evidence>
<name>A0A0F7TC38_PENBI</name>
<reference evidence="11" key="3">
    <citation type="submission" date="2015-09" db="EMBL/GenBank/DDBJ databases">
        <authorList>
            <person name="Fill T.P."/>
            <person name="Baretta J.F."/>
            <person name="de Almeida L.G."/>
            <person name="Rocha M."/>
            <person name="de Souza D.H."/>
            <person name="Malavazi I."/>
            <person name="Cerdeira L.T."/>
            <person name="Hong H."/>
            <person name="Samborskyy M."/>
            <person name="de Vasconcelos A.T."/>
            <person name="Leadlay P."/>
            <person name="Rodrigues-Filho E."/>
        </authorList>
    </citation>
    <scope>NUCLEOTIDE SEQUENCE [LARGE SCALE GENOMIC DNA]</scope>
    <source>
        <strain evidence="11">LaBioMMi 136</strain>
    </source>
</reference>
<dbReference type="Proteomes" id="UP000042958">
    <property type="component" value="Unassembled WGS sequence"/>
</dbReference>
<evidence type="ECO:0000313" key="8">
    <source>
        <dbReference type="EMBL" id="CEJ53930.1"/>
    </source>
</evidence>
<evidence type="ECO:0000256" key="1">
    <source>
        <dbReference type="ARBA" id="ARBA00000900"/>
    </source>
</evidence>
<evidence type="ECO:0000256" key="4">
    <source>
        <dbReference type="ARBA" id="ARBA00022786"/>
    </source>
</evidence>
<keyword evidence="5" id="KW-0413">Isomerase</keyword>
<proteinExistence type="predicted"/>
<feature type="domain" description="U-box" evidence="7">
    <location>
        <begin position="208"/>
        <end position="281"/>
    </location>
</feature>
<evidence type="ECO:0000256" key="2">
    <source>
        <dbReference type="ARBA" id="ARBA00022679"/>
    </source>
</evidence>
<dbReference type="InterPro" id="IPR003613">
    <property type="entry name" value="Ubox_domain"/>
</dbReference>